<evidence type="ECO:0000313" key="2">
    <source>
        <dbReference type="Proteomes" id="UP000290365"/>
    </source>
</evidence>
<organism evidence="1 2">
    <name type="scientific">Ktedonosporobacter rubrisoli</name>
    <dbReference type="NCBI Taxonomy" id="2509675"/>
    <lineage>
        <taxon>Bacteria</taxon>
        <taxon>Bacillati</taxon>
        <taxon>Chloroflexota</taxon>
        <taxon>Ktedonobacteria</taxon>
        <taxon>Ktedonobacterales</taxon>
        <taxon>Ktedonosporobacteraceae</taxon>
        <taxon>Ktedonosporobacter</taxon>
    </lineage>
</organism>
<proteinExistence type="predicted"/>
<evidence type="ECO:0000313" key="1">
    <source>
        <dbReference type="EMBL" id="QBD76064.1"/>
    </source>
</evidence>
<evidence type="ECO:0008006" key="3">
    <source>
        <dbReference type="Google" id="ProtNLM"/>
    </source>
</evidence>
<dbReference type="RefSeq" id="WP_129886660.1">
    <property type="nucleotide sequence ID" value="NZ_CP035758.1"/>
</dbReference>
<protein>
    <recommendedName>
        <fullName evidence="3">Bacteriocin</fullName>
    </recommendedName>
</protein>
<dbReference type="AlphaFoldDB" id="A0A4P6JLI9"/>
<reference evidence="1 2" key="1">
    <citation type="submission" date="2019-01" db="EMBL/GenBank/DDBJ databases">
        <title>Ktedonosporobacter rubrisoli SCAWS-G2.</title>
        <authorList>
            <person name="Huang Y."/>
            <person name="Yan B."/>
        </authorList>
    </citation>
    <scope>NUCLEOTIDE SEQUENCE [LARGE SCALE GENOMIC DNA]</scope>
    <source>
        <strain evidence="1 2">SCAWS-G2</strain>
    </source>
</reference>
<dbReference type="KEGG" id="kbs:EPA93_08615"/>
<name>A0A4P6JLI9_KTERU</name>
<keyword evidence="2" id="KW-1185">Reference proteome</keyword>
<dbReference type="Proteomes" id="UP000290365">
    <property type="component" value="Chromosome"/>
</dbReference>
<dbReference type="EMBL" id="CP035758">
    <property type="protein sequence ID" value="QBD76064.1"/>
    <property type="molecule type" value="Genomic_DNA"/>
</dbReference>
<accession>A0A4P6JLI9</accession>
<gene>
    <name evidence="1" type="ORF">EPA93_08615</name>
</gene>
<sequence>MFELNEQELEMVAGGKKKYHHTHKVTGSGKANFGGKGVAYTNATSGADGSAGVEALAVGTKGGNASSSLDLSDDTSASK</sequence>